<dbReference type="AlphaFoldDB" id="A0AAV4R679"/>
<feature type="transmembrane region" description="Helical" evidence="1">
    <location>
        <begin position="38"/>
        <end position="62"/>
    </location>
</feature>
<dbReference type="EMBL" id="BPLQ01005792">
    <property type="protein sequence ID" value="GIY17220.1"/>
    <property type="molecule type" value="Genomic_DNA"/>
</dbReference>
<gene>
    <name evidence="2" type="ORF">CDAR_187291</name>
</gene>
<evidence type="ECO:0000256" key="1">
    <source>
        <dbReference type="SAM" id="Phobius"/>
    </source>
</evidence>
<keyword evidence="1" id="KW-0472">Membrane</keyword>
<reference evidence="2 3" key="1">
    <citation type="submission" date="2021-06" db="EMBL/GenBank/DDBJ databases">
        <title>Caerostris darwini draft genome.</title>
        <authorList>
            <person name="Kono N."/>
            <person name="Arakawa K."/>
        </authorList>
    </citation>
    <scope>NUCLEOTIDE SEQUENCE [LARGE SCALE GENOMIC DNA]</scope>
</reference>
<sequence>MILILTVYPGPCQRHGRGGLPNKPPHSSPPDMVFRLNLGALLFLFNLLANSLSLLLLLLLLFSSRCLRCHELQILKETCSSQSTSSFRPVTLKTINITPKPAILLPPSHHSNQTIKLTEISFDAAIAIYFRSIPGFHTDIKPRYGETERKYQKGINPKDSQQKNILMILILTVYPGLSATWKGEWAPTLPNKLHPILPPDIGFPIEPQDPAVLFNLLANSLPAALLFVRYSLLVVFGNGPNSGSDI</sequence>
<evidence type="ECO:0000313" key="2">
    <source>
        <dbReference type="EMBL" id="GIY17220.1"/>
    </source>
</evidence>
<keyword evidence="1" id="KW-1133">Transmembrane helix</keyword>
<accession>A0AAV4R679</accession>
<protein>
    <submittedName>
        <fullName evidence="2">Uncharacterized protein</fullName>
    </submittedName>
</protein>
<keyword evidence="1" id="KW-0812">Transmembrane</keyword>
<comment type="caution">
    <text evidence="2">The sequence shown here is derived from an EMBL/GenBank/DDBJ whole genome shotgun (WGS) entry which is preliminary data.</text>
</comment>
<name>A0AAV4R679_9ARAC</name>
<proteinExistence type="predicted"/>
<evidence type="ECO:0000313" key="3">
    <source>
        <dbReference type="Proteomes" id="UP001054837"/>
    </source>
</evidence>
<dbReference type="Proteomes" id="UP001054837">
    <property type="component" value="Unassembled WGS sequence"/>
</dbReference>
<keyword evidence="3" id="KW-1185">Reference proteome</keyword>
<organism evidence="2 3">
    <name type="scientific">Caerostris darwini</name>
    <dbReference type="NCBI Taxonomy" id="1538125"/>
    <lineage>
        <taxon>Eukaryota</taxon>
        <taxon>Metazoa</taxon>
        <taxon>Ecdysozoa</taxon>
        <taxon>Arthropoda</taxon>
        <taxon>Chelicerata</taxon>
        <taxon>Arachnida</taxon>
        <taxon>Araneae</taxon>
        <taxon>Araneomorphae</taxon>
        <taxon>Entelegynae</taxon>
        <taxon>Araneoidea</taxon>
        <taxon>Araneidae</taxon>
        <taxon>Caerostris</taxon>
    </lineage>
</organism>